<organism evidence="2 3">
    <name type="scientific">Streptomyces bungoensis</name>
    <dbReference type="NCBI Taxonomy" id="285568"/>
    <lineage>
        <taxon>Bacteria</taxon>
        <taxon>Bacillati</taxon>
        <taxon>Actinomycetota</taxon>
        <taxon>Actinomycetes</taxon>
        <taxon>Kitasatosporales</taxon>
        <taxon>Streptomycetaceae</taxon>
        <taxon>Streptomyces</taxon>
    </lineage>
</organism>
<dbReference type="EMBL" id="LMWX01000007">
    <property type="protein sequence ID" value="KUN89398.1"/>
    <property type="molecule type" value="Genomic_DNA"/>
</dbReference>
<evidence type="ECO:0000313" key="2">
    <source>
        <dbReference type="EMBL" id="KUN89398.1"/>
    </source>
</evidence>
<dbReference type="Proteomes" id="UP000053024">
    <property type="component" value="Unassembled WGS sequence"/>
</dbReference>
<feature type="compositionally biased region" description="Basic and acidic residues" evidence="1">
    <location>
        <begin position="19"/>
        <end position="32"/>
    </location>
</feature>
<gene>
    <name evidence="2" type="ORF">AQJ66_04330</name>
</gene>
<proteinExistence type="predicted"/>
<dbReference type="AlphaFoldDB" id="A0A117RGF5"/>
<feature type="region of interest" description="Disordered" evidence="1">
    <location>
        <begin position="19"/>
        <end position="46"/>
    </location>
</feature>
<name>A0A117RGF5_9ACTN</name>
<keyword evidence="3" id="KW-1185">Reference proteome</keyword>
<dbReference type="OrthoDB" id="4328477at2"/>
<dbReference type="RefSeq" id="WP_061916810.1">
    <property type="nucleotide sequence ID" value="NZ_KQ948852.1"/>
</dbReference>
<dbReference type="STRING" id="285568.AQJ66_04330"/>
<accession>A0A117RGF5</accession>
<comment type="caution">
    <text evidence="2">The sequence shown here is derived from an EMBL/GenBank/DDBJ whole genome shotgun (WGS) entry which is preliminary data.</text>
</comment>
<evidence type="ECO:0000313" key="3">
    <source>
        <dbReference type="Proteomes" id="UP000053024"/>
    </source>
</evidence>
<protein>
    <submittedName>
        <fullName evidence="2">Uncharacterized protein</fullName>
    </submittedName>
</protein>
<reference evidence="2 3" key="1">
    <citation type="submission" date="2015-10" db="EMBL/GenBank/DDBJ databases">
        <title>Draft genome sequence of Streptomyces bungoensis DSM 41781, type strain for the species Streptomyces bungoensis.</title>
        <authorList>
            <person name="Ruckert C."/>
            <person name="Winkler A."/>
            <person name="Kalinowski J."/>
            <person name="Kampfer P."/>
            <person name="Glaeser S."/>
        </authorList>
    </citation>
    <scope>NUCLEOTIDE SEQUENCE [LARGE SCALE GENOMIC DNA]</scope>
    <source>
        <strain evidence="2 3">DSM 41781</strain>
    </source>
</reference>
<evidence type="ECO:0000256" key="1">
    <source>
        <dbReference type="SAM" id="MobiDB-lite"/>
    </source>
</evidence>
<sequence length="80" mass="8771">MTEVVDADEVLRRIRRGRDRAAEEERAWRERAQSLTATDPDGAREASVRAGAYEAVLRVLEEIVDPGGRPAAAPGVKQVT</sequence>